<evidence type="ECO:0000256" key="3">
    <source>
        <dbReference type="ARBA" id="ARBA00022553"/>
    </source>
</evidence>
<dbReference type="InterPro" id="IPR000700">
    <property type="entry name" value="PAS-assoc_C"/>
</dbReference>
<protein>
    <recommendedName>
        <fullName evidence="2">histidine kinase</fullName>
        <ecNumber evidence="2">2.7.13.3</ecNumber>
    </recommendedName>
</protein>
<keyword evidence="13" id="KW-1185">Reference proteome</keyword>
<dbReference type="InterPro" id="IPR000014">
    <property type="entry name" value="PAS"/>
</dbReference>
<dbReference type="InterPro" id="IPR003661">
    <property type="entry name" value="HisK_dim/P_dom"/>
</dbReference>
<evidence type="ECO:0000256" key="2">
    <source>
        <dbReference type="ARBA" id="ARBA00012438"/>
    </source>
</evidence>
<comment type="catalytic activity">
    <reaction evidence="1">
        <text>ATP + protein L-histidine = ADP + protein N-phospho-L-histidine.</text>
        <dbReference type="EC" id="2.7.13.3"/>
    </reaction>
</comment>
<dbReference type="PANTHER" id="PTHR43065:SF46">
    <property type="entry name" value="C4-DICARBOXYLATE TRANSPORT SENSOR PROTEIN DCTB"/>
    <property type="match status" value="1"/>
</dbReference>
<dbReference type="SUPFAM" id="SSF55781">
    <property type="entry name" value="GAF domain-like"/>
    <property type="match status" value="1"/>
</dbReference>
<dbReference type="InterPro" id="IPR013655">
    <property type="entry name" value="PAS_fold_3"/>
</dbReference>
<keyword evidence="5" id="KW-0547">Nucleotide-binding</keyword>
<dbReference type="Pfam" id="PF13426">
    <property type="entry name" value="PAS_9"/>
    <property type="match status" value="1"/>
</dbReference>
<dbReference type="SMART" id="SM00091">
    <property type="entry name" value="PAS"/>
    <property type="match status" value="1"/>
</dbReference>
<dbReference type="SMART" id="SM00388">
    <property type="entry name" value="HisKA"/>
    <property type="match status" value="1"/>
</dbReference>
<evidence type="ECO:0000256" key="4">
    <source>
        <dbReference type="ARBA" id="ARBA00022679"/>
    </source>
</evidence>
<dbReference type="STRING" id="341036.SAMN05660649_04606"/>
<dbReference type="EC" id="2.7.13.3" evidence="2"/>
<dbReference type="InterPro" id="IPR036097">
    <property type="entry name" value="HisK_dim/P_sf"/>
</dbReference>
<dbReference type="OrthoDB" id="505470at2"/>
<dbReference type="PROSITE" id="PS50109">
    <property type="entry name" value="HIS_KIN"/>
    <property type="match status" value="1"/>
</dbReference>
<feature type="domain" description="PAS" evidence="10">
    <location>
        <begin position="322"/>
        <end position="392"/>
    </location>
</feature>
<dbReference type="PANTHER" id="PTHR43065">
    <property type="entry name" value="SENSOR HISTIDINE KINASE"/>
    <property type="match status" value="1"/>
</dbReference>
<feature type="domain" description="PAC" evidence="11">
    <location>
        <begin position="395"/>
        <end position="446"/>
    </location>
</feature>
<evidence type="ECO:0000259" key="11">
    <source>
        <dbReference type="PROSITE" id="PS50113"/>
    </source>
</evidence>
<proteinExistence type="predicted"/>
<dbReference type="InterPro" id="IPR029016">
    <property type="entry name" value="GAF-like_dom_sf"/>
</dbReference>
<accession>A0A1I2YWZ8</accession>
<dbReference type="Gene3D" id="3.30.565.10">
    <property type="entry name" value="Histidine kinase-like ATPase, C-terminal domain"/>
    <property type="match status" value="1"/>
</dbReference>
<keyword evidence="6" id="KW-0418">Kinase</keyword>
<gene>
    <name evidence="12" type="ORF">SAMN05660649_04606</name>
</gene>
<dbReference type="AlphaFoldDB" id="A0A1I2YWZ8"/>
<dbReference type="Pfam" id="PF02518">
    <property type="entry name" value="HATPase_c"/>
    <property type="match status" value="1"/>
</dbReference>
<dbReference type="GO" id="GO:0000155">
    <property type="term" value="F:phosphorelay sensor kinase activity"/>
    <property type="evidence" value="ECO:0007669"/>
    <property type="project" value="InterPro"/>
</dbReference>
<evidence type="ECO:0000256" key="8">
    <source>
        <dbReference type="ARBA" id="ARBA00023012"/>
    </source>
</evidence>
<dbReference type="Pfam" id="PF00512">
    <property type="entry name" value="HisKA"/>
    <property type="match status" value="1"/>
</dbReference>
<dbReference type="InterPro" id="IPR035965">
    <property type="entry name" value="PAS-like_dom_sf"/>
</dbReference>
<evidence type="ECO:0000259" key="9">
    <source>
        <dbReference type="PROSITE" id="PS50109"/>
    </source>
</evidence>
<dbReference type="RefSeq" id="WP_092474882.1">
    <property type="nucleotide sequence ID" value="NZ_FOOX01000023.1"/>
</dbReference>
<dbReference type="EMBL" id="FOOX01000023">
    <property type="protein sequence ID" value="SFH29191.1"/>
    <property type="molecule type" value="Genomic_DNA"/>
</dbReference>
<name>A0A1I2YWZ8_9FIRM</name>
<dbReference type="Proteomes" id="UP000199337">
    <property type="component" value="Unassembled WGS sequence"/>
</dbReference>
<organism evidence="12 13">
    <name type="scientific">Desulfotruncus arcticus DSM 17038</name>
    <dbReference type="NCBI Taxonomy" id="1121424"/>
    <lineage>
        <taxon>Bacteria</taxon>
        <taxon>Bacillati</taxon>
        <taxon>Bacillota</taxon>
        <taxon>Clostridia</taxon>
        <taxon>Eubacteriales</taxon>
        <taxon>Desulfallaceae</taxon>
        <taxon>Desulfotruncus</taxon>
    </lineage>
</organism>
<dbReference type="CDD" id="cd00130">
    <property type="entry name" value="PAS"/>
    <property type="match status" value="1"/>
</dbReference>
<dbReference type="SUPFAM" id="SSF55785">
    <property type="entry name" value="PYP-like sensor domain (PAS domain)"/>
    <property type="match status" value="1"/>
</dbReference>
<evidence type="ECO:0000313" key="12">
    <source>
        <dbReference type="EMBL" id="SFH29191.1"/>
    </source>
</evidence>
<keyword evidence="4" id="KW-0808">Transferase</keyword>
<reference evidence="13" key="1">
    <citation type="submission" date="2016-10" db="EMBL/GenBank/DDBJ databases">
        <authorList>
            <person name="Varghese N."/>
            <person name="Submissions S."/>
        </authorList>
    </citation>
    <scope>NUCLEOTIDE SEQUENCE [LARGE SCALE GENOMIC DNA]</scope>
    <source>
        <strain evidence="13">DSM 17038</strain>
    </source>
</reference>
<evidence type="ECO:0000259" key="10">
    <source>
        <dbReference type="PROSITE" id="PS50112"/>
    </source>
</evidence>
<dbReference type="InterPro" id="IPR005467">
    <property type="entry name" value="His_kinase_dom"/>
</dbReference>
<keyword evidence="8" id="KW-0902">Two-component regulatory system</keyword>
<keyword evidence="3" id="KW-0597">Phosphoprotein</keyword>
<evidence type="ECO:0000256" key="1">
    <source>
        <dbReference type="ARBA" id="ARBA00000085"/>
    </source>
</evidence>
<dbReference type="PRINTS" id="PR00344">
    <property type="entry name" value="BCTRLSENSOR"/>
</dbReference>
<dbReference type="InterPro" id="IPR004358">
    <property type="entry name" value="Sig_transdc_His_kin-like_C"/>
</dbReference>
<evidence type="ECO:0000256" key="7">
    <source>
        <dbReference type="ARBA" id="ARBA00022840"/>
    </source>
</evidence>
<evidence type="ECO:0000256" key="5">
    <source>
        <dbReference type="ARBA" id="ARBA00022741"/>
    </source>
</evidence>
<keyword evidence="7" id="KW-0067">ATP-binding</keyword>
<evidence type="ECO:0000313" key="13">
    <source>
        <dbReference type="Proteomes" id="UP000199337"/>
    </source>
</evidence>
<feature type="domain" description="Histidine kinase" evidence="9">
    <location>
        <begin position="459"/>
        <end position="661"/>
    </location>
</feature>
<dbReference type="SUPFAM" id="SSF55874">
    <property type="entry name" value="ATPase domain of HSP90 chaperone/DNA topoisomerase II/histidine kinase"/>
    <property type="match status" value="1"/>
</dbReference>
<dbReference type="InterPro" id="IPR036890">
    <property type="entry name" value="HATPase_C_sf"/>
</dbReference>
<dbReference type="PROSITE" id="PS50112">
    <property type="entry name" value="PAS"/>
    <property type="match status" value="1"/>
</dbReference>
<dbReference type="CDD" id="cd00082">
    <property type="entry name" value="HisKA"/>
    <property type="match status" value="1"/>
</dbReference>
<sequence>MKNETFFNHIKDQENHDLEHQKILDLTVCNNLAECIYISDPHTYDILYANNTFIKKYGNLIGQKCHKALQGLDAPCPFCTNNFIMGENQGKPHTREYKNLIDQRWYRCVDKAIPWIDGRIVRCEMFIDINDVKETEKKLLHRIQFETLITSISTQFINLPQEKIDQGINMALKKIGGFAEADRSYVFLFYEKNGTRMDNTHEWCVDGIDPQIDNLKDLKPDLVTPWWIDKLRRFEYIYIPSVDNLKANNYAEKRILQAQNIKSLVVVPMVYGKSLIGFLGFDFVRSEKSLLSKEIIGLLRIVGDIFANALEHKKAYQALRKSEKRFRRITENMLDMISQLNVNGVFEYASPSHQSNLGYQPKDLIGKSIIDFLHPDDINTMKNAIQGVIQTSIPGKIEFRLRHINGDHMWMESNINVDTEKGEIAGIIFCTRNINQRKQFEKEMASLDRLNLIGEMAAGIGHEIRNPMTTIRGFLQILKNKNGCVQYEDYFDIMIDELDRANSIITEFLSLTKNKPIDLQVSNLNHIIKSIFPLIQADAMLLDKYIELELHDIRDIPLNEKEIRQLLLNLVKNGIESMDSSGKITIKTFADKQDVILSVKDEGKGIETSLLDKLGTPFFTTKDNGTGLGLAVCYSIAARHKASIEVETGSSGTTFLVRFKY</sequence>
<dbReference type="Gene3D" id="3.30.450.20">
    <property type="entry name" value="PAS domain"/>
    <property type="match status" value="1"/>
</dbReference>
<dbReference type="GO" id="GO:0005524">
    <property type="term" value="F:ATP binding"/>
    <property type="evidence" value="ECO:0007669"/>
    <property type="project" value="UniProtKB-KW"/>
</dbReference>
<dbReference type="SMART" id="SM00387">
    <property type="entry name" value="HATPase_c"/>
    <property type="match status" value="1"/>
</dbReference>
<dbReference type="Pfam" id="PF08447">
    <property type="entry name" value="PAS_3"/>
    <property type="match status" value="1"/>
</dbReference>
<dbReference type="NCBIfam" id="TIGR00229">
    <property type="entry name" value="sensory_box"/>
    <property type="match status" value="1"/>
</dbReference>
<dbReference type="Gene3D" id="3.30.450.40">
    <property type="match status" value="1"/>
</dbReference>
<dbReference type="PROSITE" id="PS50113">
    <property type="entry name" value="PAC"/>
    <property type="match status" value="1"/>
</dbReference>
<evidence type="ECO:0000256" key="6">
    <source>
        <dbReference type="ARBA" id="ARBA00022777"/>
    </source>
</evidence>
<dbReference type="SUPFAM" id="SSF47384">
    <property type="entry name" value="Homodimeric domain of signal transducing histidine kinase"/>
    <property type="match status" value="1"/>
</dbReference>
<dbReference type="Gene3D" id="1.10.287.130">
    <property type="match status" value="1"/>
</dbReference>
<dbReference type="InterPro" id="IPR003594">
    <property type="entry name" value="HATPase_dom"/>
</dbReference>